<organism evidence="1 2">
    <name type="scientific">Leptospira noguchii serovar Panama str. CZ214</name>
    <dbReference type="NCBI Taxonomy" id="1001595"/>
    <lineage>
        <taxon>Bacteria</taxon>
        <taxon>Pseudomonadati</taxon>
        <taxon>Spirochaetota</taxon>
        <taxon>Spirochaetia</taxon>
        <taxon>Leptospirales</taxon>
        <taxon>Leptospiraceae</taxon>
        <taxon>Leptospira</taxon>
    </lineage>
</organism>
<dbReference type="Proteomes" id="UP000015442">
    <property type="component" value="Unassembled WGS sequence"/>
</dbReference>
<reference evidence="1 2" key="1">
    <citation type="submission" date="2013-05" db="EMBL/GenBank/DDBJ databases">
        <authorList>
            <person name="Harkins D.M."/>
            <person name="Durkin A.S."/>
            <person name="Brinkac L.M."/>
            <person name="Haft D.H."/>
            <person name="Selengut J.D."/>
            <person name="Sanka R."/>
            <person name="DePew J."/>
            <person name="Purushe J."/>
            <person name="Hartskeerl R.A."/>
            <person name="Ahmed A."/>
            <person name="van der Linden H."/>
            <person name="Goris M.G.A."/>
            <person name="Vinetz J.M."/>
            <person name="Sutton G.G."/>
            <person name="Nierman W.C."/>
            <person name="Fouts D.E."/>
        </authorList>
    </citation>
    <scope>NUCLEOTIDE SEQUENCE [LARGE SCALE GENOMIC DNA]</scope>
    <source>
        <strain evidence="1 2">CZ214</strain>
    </source>
</reference>
<sequence>MKTAGLGFFPAEIAEIFVKPINKSFMLYAEFKKAKSLFNFEN</sequence>
<gene>
    <name evidence="1" type="ORF">LEP1GSC059_2945</name>
</gene>
<protein>
    <submittedName>
        <fullName evidence="1">Uncharacterized protein</fullName>
    </submittedName>
</protein>
<dbReference type="AlphaFoldDB" id="T0FMC2"/>
<dbReference type="EMBL" id="AKWY02000021">
    <property type="protein sequence ID" value="EQA71309.1"/>
    <property type="molecule type" value="Genomic_DNA"/>
</dbReference>
<evidence type="ECO:0000313" key="1">
    <source>
        <dbReference type="EMBL" id="EQA71309.1"/>
    </source>
</evidence>
<comment type="caution">
    <text evidence="1">The sequence shown here is derived from an EMBL/GenBank/DDBJ whole genome shotgun (WGS) entry which is preliminary data.</text>
</comment>
<name>T0FMC2_9LEPT</name>
<accession>T0FMC2</accession>
<evidence type="ECO:0000313" key="2">
    <source>
        <dbReference type="Proteomes" id="UP000015442"/>
    </source>
</evidence>
<proteinExistence type="predicted"/>